<evidence type="ECO:0000256" key="3">
    <source>
        <dbReference type="ARBA" id="ARBA00022475"/>
    </source>
</evidence>
<evidence type="ECO:0000256" key="4">
    <source>
        <dbReference type="ARBA" id="ARBA00022670"/>
    </source>
</evidence>
<keyword evidence="3" id="KW-1003">Cell membrane</keyword>
<dbReference type="GO" id="GO:0006508">
    <property type="term" value="P:proteolysis"/>
    <property type="evidence" value="ECO:0007669"/>
    <property type="project" value="UniProtKB-KW"/>
</dbReference>
<keyword evidence="4" id="KW-0645">Protease</keyword>
<evidence type="ECO:0000256" key="5">
    <source>
        <dbReference type="ARBA" id="ARBA00022692"/>
    </source>
</evidence>
<dbReference type="GO" id="GO:0005886">
    <property type="term" value="C:plasma membrane"/>
    <property type="evidence" value="ECO:0007669"/>
    <property type="project" value="UniProtKB-SubCell"/>
</dbReference>
<evidence type="ECO:0000259" key="14">
    <source>
        <dbReference type="Pfam" id="PF23492"/>
    </source>
</evidence>
<keyword evidence="8" id="KW-0862">Zinc</keyword>
<dbReference type="HOGENOM" id="CLU_035686_0_0_9"/>
<organism evidence="15 16">
    <name type="scientific">Geobacillus thermodenitrificans (strain NG80-2)</name>
    <dbReference type="NCBI Taxonomy" id="420246"/>
    <lineage>
        <taxon>Bacteria</taxon>
        <taxon>Bacillati</taxon>
        <taxon>Bacillota</taxon>
        <taxon>Bacilli</taxon>
        <taxon>Bacillales</taxon>
        <taxon>Anoxybacillaceae</taxon>
        <taxon>Geobacillus</taxon>
    </lineage>
</organism>
<evidence type="ECO:0000256" key="11">
    <source>
        <dbReference type="ARBA" id="ARBA00023136"/>
    </source>
</evidence>
<dbReference type="PANTHER" id="PTHR43221">
    <property type="entry name" value="PROTEASE HTPX"/>
    <property type="match status" value="1"/>
</dbReference>
<dbReference type="CDD" id="cd07329">
    <property type="entry name" value="M56_like"/>
    <property type="match status" value="1"/>
</dbReference>
<dbReference type="GO" id="GO:0046872">
    <property type="term" value="F:metal ion binding"/>
    <property type="evidence" value="ECO:0007669"/>
    <property type="project" value="UniProtKB-KW"/>
</dbReference>
<name>A4IK24_GEOTN</name>
<comment type="subcellular location">
    <subcellularLocation>
        <location evidence="2">Cell membrane</location>
        <topology evidence="2">Multi-pass membrane protein</topology>
    </subcellularLocation>
</comment>
<comment type="cofactor">
    <cofactor evidence="1">
        <name>Zn(2+)</name>
        <dbReference type="ChEBI" id="CHEBI:29105"/>
    </cofactor>
</comment>
<dbReference type="EMBL" id="CP000557">
    <property type="protein sequence ID" value="ABO65678.1"/>
    <property type="molecule type" value="Genomic_DNA"/>
</dbReference>
<dbReference type="MEROPS" id="M48.A11"/>
<evidence type="ECO:0000313" key="15">
    <source>
        <dbReference type="EMBL" id="ABO65678.1"/>
    </source>
</evidence>
<feature type="transmembrane region" description="Helical" evidence="12">
    <location>
        <begin position="73"/>
        <end position="90"/>
    </location>
</feature>
<dbReference type="InterPro" id="IPR001915">
    <property type="entry name" value="Peptidase_M48"/>
</dbReference>
<dbReference type="AlphaFoldDB" id="A4IK24"/>
<dbReference type="InterPro" id="IPR050083">
    <property type="entry name" value="HtpX_protease"/>
</dbReference>
<dbReference type="eggNOG" id="COG0501">
    <property type="taxonomic scope" value="Bacteria"/>
</dbReference>
<dbReference type="Proteomes" id="UP000001578">
    <property type="component" value="Chromosome"/>
</dbReference>
<reference evidence="15 16" key="1">
    <citation type="journal article" date="2007" name="Proc. Natl. Acad. Sci. U.S.A.">
        <title>Genome and proteome of long-chain alkane degrading Geobacillus thermodenitrificans NG80-2 isolated from a deep-subsurface oil reservoir.</title>
        <authorList>
            <person name="Feng L."/>
            <person name="Wang W."/>
            <person name="Cheng J."/>
            <person name="Ren Y."/>
            <person name="Zhao G."/>
            <person name="Gao C."/>
            <person name="Tang Y."/>
            <person name="Liu X."/>
            <person name="Han W."/>
            <person name="Peng X."/>
            <person name="Liu R."/>
            <person name="Wang L."/>
        </authorList>
    </citation>
    <scope>NUCLEOTIDE SEQUENCE [LARGE SCALE GENOMIC DNA]</scope>
    <source>
        <strain evidence="15 16">NG80-2</strain>
    </source>
</reference>
<evidence type="ECO:0000259" key="13">
    <source>
        <dbReference type="Pfam" id="PF01435"/>
    </source>
</evidence>
<gene>
    <name evidence="15" type="ordered locus">GTNG_0294</name>
</gene>
<dbReference type="PANTHER" id="PTHR43221:SF1">
    <property type="entry name" value="PROTEASE HTPX"/>
    <property type="match status" value="1"/>
</dbReference>
<evidence type="ECO:0000256" key="1">
    <source>
        <dbReference type="ARBA" id="ARBA00001947"/>
    </source>
</evidence>
<evidence type="ECO:0000256" key="9">
    <source>
        <dbReference type="ARBA" id="ARBA00022989"/>
    </source>
</evidence>
<evidence type="ECO:0000313" key="16">
    <source>
        <dbReference type="Proteomes" id="UP000001578"/>
    </source>
</evidence>
<feature type="transmembrane region" description="Helical" evidence="12">
    <location>
        <begin position="313"/>
        <end position="334"/>
    </location>
</feature>
<dbReference type="Pfam" id="PF23492">
    <property type="entry name" value="bPH_9"/>
    <property type="match status" value="1"/>
</dbReference>
<dbReference type="InterPro" id="IPR056388">
    <property type="entry name" value="PH_YxkI"/>
</dbReference>
<feature type="transmembrane region" description="Helical" evidence="12">
    <location>
        <begin position="122"/>
        <end position="142"/>
    </location>
</feature>
<feature type="transmembrane region" description="Helical" evidence="12">
    <location>
        <begin position="48"/>
        <end position="67"/>
    </location>
</feature>
<keyword evidence="11 12" id="KW-0472">Membrane</keyword>
<dbReference type="KEGG" id="gtn:GTNG_0294"/>
<feature type="transmembrane region" description="Helical" evidence="12">
    <location>
        <begin position="423"/>
        <end position="440"/>
    </location>
</feature>
<keyword evidence="7" id="KW-0378">Hydrolase</keyword>
<keyword evidence="9 12" id="KW-1133">Transmembrane helix</keyword>
<evidence type="ECO:0000256" key="10">
    <source>
        <dbReference type="ARBA" id="ARBA00023049"/>
    </source>
</evidence>
<evidence type="ECO:0000256" key="8">
    <source>
        <dbReference type="ARBA" id="ARBA00022833"/>
    </source>
</evidence>
<dbReference type="Gene3D" id="3.30.2010.10">
    <property type="entry name" value="Metalloproteases ('zincins'), catalytic domain"/>
    <property type="match status" value="1"/>
</dbReference>
<feature type="transmembrane region" description="Helical" evidence="12">
    <location>
        <begin position="148"/>
        <end position="164"/>
    </location>
</feature>
<feature type="domain" description="Peptidase M48" evidence="13">
    <location>
        <begin position="345"/>
        <end position="566"/>
    </location>
</feature>
<keyword evidence="6" id="KW-0479">Metal-binding</keyword>
<evidence type="ECO:0000256" key="7">
    <source>
        <dbReference type="ARBA" id="ARBA00022801"/>
    </source>
</evidence>
<dbReference type="Pfam" id="PF01435">
    <property type="entry name" value="Peptidase_M48"/>
    <property type="match status" value="1"/>
</dbReference>
<protein>
    <submittedName>
        <fullName evidence="15">Uncharacterized protein</fullName>
    </submittedName>
</protein>
<dbReference type="GO" id="GO:0004222">
    <property type="term" value="F:metalloendopeptidase activity"/>
    <property type="evidence" value="ECO:0007669"/>
    <property type="project" value="InterPro"/>
</dbReference>
<accession>A4IK24</accession>
<evidence type="ECO:0000256" key="12">
    <source>
        <dbReference type="SAM" id="Phobius"/>
    </source>
</evidence>
<feature type="transmembrane region" description="Helical" evidence="12">
    <location>
        <begin position="23"/>
        <end position="41"/>
    </location>
</feature>
<evidence type="ECO:0000256" key="6">
    <source>
        <dbReference type="ARBA" id="ARBA00022723"/>
    </source>
</evidence>
<feature type="domain" description="YxkI PH" evidence="14">
    <location>
        <begin position="174"/>
        <end position="260"/>
    </location>
</feature>
<feature type="transmembrane region" description="Helical" evidence="12">
    <location>
        <begin position="452"/>
        <end position="472"/>
    </location>
</feature>
<evidence type="ECO:0000256" key="2">
    <source>
        <dbReference type="ARBA" id="ARBA00004651"/>
    </source>
</evidence>
<proteinExistence type="predicted"/>
<keyword evidence="5 12" id="KW-0812">Transmembrane</keyword>
<sequence length="589" mass="68011">MTGGFLALFSTRQGEQQMPDVTISIWTAVVGFFLSFLAYFFKKWCPSLYVYILTAILGIGWIVYVFLDQGFIKTVPIFFIFVFSFFSSPVPERSKVQLQEIIDQLKEQGAREIVLSKNKERLLVDFLFSGLFIVIAVLYFLFGPDSPITLILLYSFVSLVVGLTKRVELFRALRLFYAEHEEVLYAVSLFETKKYPLEELSEVSVQTRPDVLQLFQLFSLFSPNMDYTTSMGKTWKLSFSGEKVYFTPDPSESMAFLLKEEIHKMEEVEVKPFYHQNNWKRLLGKWYFAATVKGVGAYAALITLFTLMGIGPIVTTIVMVLFWIFNLWISDRVLKIALDMKKIDDPDLLPIIEKVFSRAGLSHVDIYVTESAEYNGFAIGANIGRSLVALTSETLKLPHEAIEGILAHEAIHVKKRDVLMGQLLRFLLIGLVLAGVFLFYKDFQNWLEHAQIFVFLSLWLLIFLLPAFQSLFTQWMEVRADHLGATLLDGGNAQMANSLTILCEYQDRALEKSAGYYVTFEKEQEANKKDKKISSLERDSWFFRFLEFQFMSHPPMYWRVHSLQTTETGWSIGKIKLWWCSRFRESLPN</sequence>
<feature type="transmembrane region" description="Helical" evidence="12">
    <location>
        <begin position="286"/>
        <end position="307"/>
    </location>
</feature>
<keyword evidence="10" id="KW-0482">Metalloprotease</keyword>